<reference evidence="2" key="1">
    <citation type="submission" date="2014-03" db="EMBL/GenBank/DDBJ databases">
        <authorList>
            <person name="Aksoy S."/>
            <person name="Warren W."/>
            <person name="Wilson R.K."/>
        </authorList>
    </citation>
    <scope>NUCLEOTIDE SEQUENCE [LARGE SCALE GENOMIC DNA]</scope>
    <source>
        <strain evidence="2">IAEA</strain>
    </source>
</reference>
<proteinExistence type="predicted"/>
<evidence type="ECO:0000313" key="1">
    <source>
        <dbReference type="EnsemblMetazoa" id="GPAI002300-PA"/>
    </source>
</evidence>
<keyword evidence="2" id="KW-1185">Reference proteome</keyword>
<organism evidence="1 2">
    <name type="scientific">Glossina pallidipes</name>
    <name type="common">Tsetse fly</name>
    <dbReference type="NCBI Taxonomy" id="7398"/>
    <lineage>
        <taxon>Eukaryota</taxon>
        <taxon>Metazoa</taxon>
        <taxon>Ecdysozoa</taxon>
        <taxon>Arthropoda</taxon>
        <taxon>Hexapoda</taxon>
        <taxon>Insecta</taxon>
        <taxon>Pterygota</taxon>
        <taxon>Neoptera</taxon>
        <taxon>Endopterygota</taxon>
        <taxon>Diptera</taxon>
        <taxon>Brachycera</taxon>
        <taxon>Muscomorpha</taxon>
        <taxon>Hippoboscoidea</taxon>
        <taxon>Glossinidae</taxon>
        <taxon>Glossina</taxon>
    </lineage>
</organism>
<dbReference type="Proteomes" id="UP000092445">
    <property type="component" value="Unassembled WGS sequence"/>
</dbReference>
<sequence>MRDYMYMMPTFAWEYHQTMCTVFLTVKYRKCYYKSDFKFEYFFKNSKEFRSRQPLKRTTHKLTHMHSSAPISCQSSIKATFNPALAGMLFALILCFGRGAGTLLPKWPWQISHLPVLAVSGLALVDGVFDTQNITEYTSRLCTKKPKIDIFFQNTIKIICKKHSLVRFCAIGFMLEWLLLHKSQLYDRSDFWDDNVLYTSLIRQQYISLLYMVLIRPRRRPACQGIKEIKPLNASLNEKFDEKLLFNIRDGDDKENSRFCLILEIVEGHNLITK</sequence>
<reference evidence="1" key="2">
    <citation type="submission" date="2020-05" db="UniProtKB">
        <authorList>
            <consortium name="EnsemblMetazoa"/>
        </authorList>
    </citation>
    <scope>IDENTIFICATION</scope>
    <source>
        <strain evidence="1">IAEA</strain>
    </source>
</reference>
<dbReference type="AlphaFoldDB" id="A0A1A9Z323"/>
<name>A0A1A9Z323_GLOPL</name>
<accession>A0A1A9Z323</accession>
<protein>
    <submittedName>
        <fullName evidence="1">Uncharacterized protein</fullName>
    </submittedName>
</protein>
<dbReference type="EnsemblMetazoa" id="GPAI002300-RA">
    <property type="protein sequence ID" value="GPAI002300-PA"/>
    <property type="gene ID" value="GPAI002300"/>
</dbReference>
<evidence type="ECO:0000313" key="2">
    <source>
        <dbReference type="Proteomes" id="UP000092445"/>
    </source>
</evidence>
<dbReference type="VEuPathDB" id="VectorBase:GPAI002300"/>